<gene>
    <name evidence="1" type="ORF">DTO96_102161</name>
</gene>
<dbReference type="EMBL" id="CP031124">
    <property type="protein sequence ID" value="AXF86407.1"/>
    <property type="molecule type" value="Genomic_DNA"/>
</dbReference>
<evidence type="ECO:0000313" key="1">
    <source>
        <dbReference type="EMBL" id="AXF86407.1"/>
    </source>
</evidence>
<organism evidence="1 2">
    <name type="scientific">Ephemeroptericola cinctiostellae</name>
    <dbReference type="NCBI Taxonomy" id="2268024"/>
    <lineage>
        <taxon>Bacteria</taxon>
        <taxon>Pseudomonadati</taxon>
        <taxon>Pseudomonadota</taxon>
        <taxon>Betaproteobacteria</taxon>
        <taxon>Burkholderiales</taxon>
        <taxon>Burkholderiaceae</taxon>
        <taxon>Ephemeroptericola</taxon>
    </lineage>
</organism>
<dbReference type="Proteomes" id="UP000252182">
    <property type="component" value="Chromosome"/>
</dbReference>
<sequence length="394" mass="42418">MGQQAEFKGFDDYIEVFRAGTHTDSKGITHSFTVADLDQMAKNTTPSTAPIVIGHPKTDAPAYGWASEFKRDGDSLFAKFDQVNADFVNAVESGSYKKRSISTAKNADGELYIKHVGWLGAAAPAIKGLADVHFAASDDDVVMEFAEFGEAEALREVGWLINTVGNVLRGLREKIIADNGIETADKFIPDWEINGLSNASETIAARLEQNPSNFTDGWDGAELVDLMAGTVQARINESSEASKQANTQTAEFSEREAALQSRITELETKATRQECQAAVDGWMAAGKLTPALAAGAVDFMVGLRTSDMTFEFAEGDATQSLTQSQWLAHFVEKLHPIQLGKEQGGGDALPTVNGDAESLKTAAQEYQAAQNEHGINVSWADAVTHVAQMAKPQP</sequence>
<dbReference type="AlphaFoldDB" id="A0A345DDG9"/>
<proteinExistence type="predicted"/>
<reference evidence="2" key="1">
    <citation type="submission" date="2018-07" db="EMBL/GenBank/DDBJ databases">
        <authorList>
            <person name="Kim H."/>
        </authorList>
    </citation>
    <scope>NUCLEOTIDE SEQUENCE [LARGE SCALE GENOMIC DNA]</scope>
    <source>
        <strain evidence="2">F02</strain>
    </source>
</reference>
<dbReference type="OrthoDB" id="9816412at2"/>
<protein>
    <recommendedName>
        <fullName evidence="3">Peptidase</fullName>
    </recommendedName>
</protein>
<name>A0A345DDG9_9BURK</name>
<evidence type="ECO:0008006" key="3">
    <source>
        <dbReference type="Google" id="ProtNLM"/>
    </source>
</evidence>
<keyword evidence="2" id="KW-1185">Reference proteome</keyword>
<evidence type="ECO:0000313" key="2">
    <source>
        <dbReference type="Proteomes" id="UP000252182"/>
    </source>
</evidence>
<accession>A0A345DDG9</accession>
<dbReference type="KEGG" id="hyf:DTO96_102161"/>
<dbReference type="RefSeq" id="WP_157964421.1">
    <property type="nucleotide sequence ID" value="NZ_CP031124.1"/>
</dbReference>